<evidence type="ECO:0000256" key="1">
    <source>
        <dbReference type="SAM" id="SignalP"/>
    </source>
</evidence>
<keyword evidence="1" id="KW-0732">Signal</keyword>
<dbReference type="InParanoid" id="A0A163JIT5"/>
<dbReference type="Proteomes" id="UP000078561">
    <property type="component" value="Unassembled WGS sequence"/>
</dbReference>
<name>A0A163JIT5_ABSGL</name>
<dbReference type="AlphaFoldDB" id="A0A163JIT5"/>
<evidence type="ECO:0000313" key="2">
    <source>
        <dbReference type="EMBL" id="SAM01531.1"/>
    </source>
</evidence>
<dbReference type="EMBL" id="LT553527">
    <property type="protein sequence ID" value="SAM01531.1"/>
    <property type="molecule type" value="Genomic_DNA"/>
</dbReference>
<feature type="chain" id="PRO_5007843332" evidence="1">
    <location>
        <begin position="21"/>
        <end position="98"/>
    </location>
</feature>
<gene>
    <name evidence="2" type="primary">ABSGL_07272.1 scaffold 8717</name>
</gene>
<feature type="signal peptide" evidence="1">
    <location>
        <begin position="1"/>
        <end position="20"/>
    </location>
</feature>
<sequence>MRLSMSLVILVCFMLALATAKPSLQERLPPTTSSQKYVLLKPLSAALSYIYYATSRSTDTIPTMHTPINYQDSGSDPIHHKGPVAALSLVLFFCVLTF</sequence>
<evidence type="ECO:0000313" key="3">
    <source>
        <dbReference type="Proteomes" id="UP000078561"/>
    </source>
</evidence>
<protein>
    <submittedName>
        <fullName evidence="2">Uncharacterized protein</fullName>
    </submittedName>
</protein>
<proteinExistence type="predicted"/>
<reference evidence="2" key="1">
    <citation type="submission" date="2016-04" db="EMBL/GenBank/DDBJ databases">
        <authorList>
            <person name="Evans L.H."/>
            <person name="Alamgir A."/>
            <person name="Owens N."/>
            <person name="Weber N.D."/>
            <person name="Virtaneva K."/>
            <person name="Barbian K."/>
            <person name="Babar A."/>
            <person name="Rosenke K."/>
        </authorList>
    </citation>
    <scope>NUCLEOTIDE SEQUENCE [LARGE SCALE GENOMIC DNA]</scope>
    <source>
        <strain evidence="2">CBS 101.48</strain>
    </source>
</reference>
<organism evidence="2">
    <name type="scientific">Absidia glauca</name>
    <name type="common">Pin mould</name>
    <dbReference type="NCBI Taxonomy" id="4829"/>
    <lineage>
        <taxon>Eukaryota</taxon>
        <taxon>Fungi</taxon>
        <taxon>Fungi incertae sedis</taxon>
        <taxon>Mucoromycota</taxon>
        <taxon>Mucoromycotina</taxon>
        <taxon>Mucoromycetes</taxon>
        <taxon>Mucorales</taxon>
        <taxon>Cunninghamellaceae</taxon>
        <taxon>Absidia</taxon>
    </lineage>
</organism>
<dbReference type="OrthoDB" id="10464828at2759"/>
<accession>A0A163JIT5</accession>
<keyword evidence="3" id="KW-1185">Reference proteome</keyword>